<comment type="subunit">
    <text evidence="7">Component of the Mediator complex.</text>
</comment>
<comment type="subcellular location">
    <subcellularLocation>
        <location evidence="1 7">Nucleus</location>
    </subcellularLocation>
</comment>
<dbReference type="GO" id="GO:0006357">
    <property type="term" value="P:regulation of transcription by RNA polymerase II"/>
    <property type="evidence" value="ECO:0007669"/>
    <property type="project" value="InterPro"/>
</dbReference>
<keyword evidence="3 7" id="KW-0805">Transcription regulation</keyword>
<evidence type="ECO:0000256" key="4">
    <source>
        <dbReference type="ARBA" id="ARBA00023159"/>
    </source>
</evidence>
<reference evidence="8 9" key="1">
    <citation type="submission" date="2016-08" db="EMBL/GenBank/DDBJ databases">
        <title>Draft genome sequence of allopolyploid Zygosaccharomyces rouxii.</title>
        <authorList>
            <person name="Watanabe J."/>
            <person name="Uehara K."/>
            <person name="Mogi Y."/>
            <person name="Tsukioka Y."/>
        </authorList>
    </citation>
    <scope>NUCLEOTIDE SEQUENCE [LARGE SCALE GENOMIC DNA]</scope>
    <source>
        <strain evidence="8 9">NBRC 110957</strain>
    </source>
</reference>
<sequence length="115" mass="13652">MLQNEGLRQVHDMLVPHDDQSTQPSEFVPHLFYSLYQIRKDPSNSNQLETSTGFIKHRLKNCKSLIATNEDCRNLLSKSVEEWQQDIRSREKELEVKRKMLDDLGERLQVFKEHK</sequence>
<proteinExistence type="inferred from homology"/>
<organism evidence="8 9">
    <name type="scientific">Zygosaccharomyces rouxii</name>
    <dbReference type="NCBI Taxonomy" id="4956"/>
    <lineage>
        <taxon>Eukaryota</taxon>
        <taxon>Fungi</taxon>
        <taxon>Dikarya</taxon>
        <taxon>Ascomycota</taxon>
        <taxon>Saccharomycotina</taxon>
        <taxon>Saccharomycetes</taxon>
        <taxon>Saccharomycetales</taxon>
        <taxon>Saccharomycetaceae</taxon>
        <taxon>Zygosaccharomyces</taxon>
    </lineage>
</organism>
<accession>A0A1Q3ABA9</accession>
<comment type="caution">
    <text evidence="8">The sequence shown here is derived from an EMBL/GenBank/DDBJ whole genome shotgun (WGS) entry which is preliminary data.</text>
</comment>
<protein>
    <recommendedName>
        <fullName evidence="7">Mediator of RNA polymerase II transcription subunit 9</fullName>
    </recommendedName>
    <alternativeName>
        <fullName evidence="7">Mediator complex subunit 9</fullName>
    </alternativeName>
</protein>
<keyword evidence="6 7" id="KW-0539">Nucleus</keyword>
<keyword evidence="5 7" id="KW-0804">Transcription</keyword>
<dbReference type="AlphaFoldDB" id="A0A1Q3ABA9"/>
<evidence type="ECO:0000256" key="1">
    <source>
        <dbReference type="ARBA" id="ARBA00004123"/>
    </source>
</evidence>
<dbReference type="InterPro" id="IPR011425">
    <property type="entry name" value="Med9"/>
</dbReference>
<comment type="function">
    <text evidence="7">Component of the Mediator complex, a coactivator involved in the regulated transcription of nearly all RNA polymerase II-dependent genes. Mediator functions as a bridge to convey information from gene-specific regulatory proteins to the basal RNA polymerase II transcription machinery. Mediator is recruited to promoters by direct interactions with regulatory proteins and serves as a scaffold for the assembly of a functional preinitiation complex with RNA polymerase II and the general transcription factors.</text>
</comment>
<dbReference type="Pfam" id="PF07544">
    <property type="entry name" value="Med9"/>
    <property type="match status" value="1"/>
</dbReference>
<dbReference type="EMBL" id="BDGX01000035">
    <property type="protein sequence ID" value="GAV52945.1"/>
    <property type="molecule type" value="Genomic_DNA"/>
</dbReference>
<dbReference type="Proteomes" id="UP000187013">
    <property type="component" value="Unassembled WGS sequence"/>
</dbReference>
<evidence type="ECO:0000256" key="7">
    <source>
        <dbReference type="RuleBase" id="RU364145"/>
    </source>
</evidence>
<keyword evidence="4 7" id="KW-0010">Activator</keyword>
<evidence type="ECO:0000256" key="3">
    <source>
        <dbReference type="ARBA" id="ARBA00023015"/>
    </source>
</evidence>
<evidence type="ECO:0000256" key="5">
    <source>
        <dbReference type="ARBA" id="ARBA00023163"/>
    </source>
</evidence>
<evidence type="ECO:0000313" key="9">
    <source>
        <dbReference type="Proteomes" id="UP000187013"/>
    </source>
</evidence>
<evidence type="ECO:0000313" key="8">
    <source>
        <dbReference type="EMBL" id="GAV52945.1"/>
    </source>
</evidence>
<name>A0A1Q3ABA9_ZYGRO</name>
<dbReference type="GO" id="GO:0016592">
    <property type="term" value="C:mediator complex"/>
    <property type="evidence" value="ECO:0007669"/>
    <property type="project" value="InterPro"/>
</dbReference>
<comment type="similarity">
    <text evidence="2 7">Belongs to the Mediator complex subunit 9 family.</text>
</comment>
<dbReference type="OrthoDB" id="4069563at2759"/>
<dbReference type="GO" id="GO:0003712">
    <property type="term" value="F:transcription coregulator activity"/>
    <property type="evidence" value="ECO:0007669"/>
    <property type="project" value="InterPro"/>
</dbReference>
<evidence type="ECO:0000256" key="2">
    <source>
        <dbReference type="ARBA" id="ARBA00008089"/>
    </source>
</evidence>
<evidence type="ECO:0000256" key="6">
    <source>
        <dbReference type="ARBA" id="ARBA00023242"/>
    </source>
</evidence>
<gene>
    <name evidence="7" type="primary">MED9</name>
    <name evidence="8" type="ORF">ZYGR_0AI02270</name>
</gene>